<dbReference type="InterPro" id="IPR008271">
    <property type="entry name" value="Ser/Thr_kinase_AS"/>
</dbReference>
<keyword evidence="9" id="KW-1185">Reference proteome</keyword>
<evidence type="ECO:0000256" key="2">
    <source>
        <dbReference type="ARBA" id="ARBA00022741"/>
    </source>
</evidence>
<keyword evidence="1" id="KW-0808">Transferase</keyword>
<keyword evidence="4 5" id="KW-0067">ATP-binding</keyword>
<dbReference type="Gene3D" id="3.30.200.20">
    <property type="entry name" value="Phosphorylase Kinase, domain 1"/>
    <property type="match status" value="1"/>
</dbReference>
<evidence type="ECO:0000256" key="4">
    <source>
        <dbReference type="ARBA" id="ARBA00022840"/>
    </source>
</evidence>
<keyword evidence="2 5" id="KW-0547">Nucleotide-binding</keyword>
<dbReference type="PANTHER" id="PTHR43289:SF34">
    <property type="entry name" value="SERINE_THREONINE-PROTEIN KINASE YBDM-RELATED"/>
    <property type="match status" value="1"/>
</dbReference>
<accession>A0ABN3MP23</accession>
<dbReference type="EMBL" id="BAAASG010000013">
    <property type="protein sequence ID" value="GAA2505634.1"/>
    <property type="molecule type" value="Genomic_DNA"/>
</dbReference>
<dbReference type="Gene3D" id="1.10.510.10">
    <property type="entry name" value="Transferase(Phosphotransferase) domain 1"/>
    <property type="match status" value="1"/>
</dbReference>
<evidence type="ECO:0000256" key="5">
    <source>
        <dbReference type="PROSITE-ProRule" id="PRU10141"/>
    </source>
</evidence>
<feature type="compositionally biased region" description="Low complexity" evidence="6">
    <location>
        <begin position="360"/>
        <end position="369"/>
    </location>
</feature>
<proteinExistence type="predicted"/>
<evidence type="ECO:0000259" key="7">
    <source>
        <dbReference type="PROSITE" id="PS50011"/>
    </source>
</evidence>
<sequence length="586" mass="58506">MQPLGADEPTVVGPYRLLGRLGSGGMGRVYLGRSAGGRTVAVKIVHPHFALDEEFRARFRREVEAARRVGGAWTAPVLDADPTAAVPWVATAYAAGPSLAAAVADGGPLPAHSVRALGAGLAEALAAVHELGLVHRDVKPSNVLLTLDGPLLIDFGIARATDGTASLTSTGVSIGSPGYMSPEQILGKGATGAADVFSLGAVLAYAATGEPPFPGDSSAALLYKVVHEEPELGSLGGELRAVVEACLVKEPGRRPTPGEVARRLAPEGAARLVAGGWLPGTLVEQVSRSVVKLLNLEAGDEAPSGPVGFSSPSVGDAVTAGGEGAGRATVGEFGPAPVMPGAAAFSAPSVSAPAVPVPAAPVSAVDAPPAHVPEPRDAPPVEQSPGRLSVSLAATSAPGESGRGRRLSCTVALAVAGALAAVTVGSMFVFDLLPGGGEDNAGGSSSGAYSPPPGATSSASPTAADGATGSAVPAGYLGTWEGQGLVLDGALPAGTFRVTVHQAGVGEELGRVRQTDQLGGVCNDVLTLKKVTKQELVTTSVGAKTNHAGCNPVAHTVRLARVGNDLKYISDSDAEGKPTARMSKVE</sequence>
<feature type="domain" description="Protein kinase" evidence="7">
    <location>
        <begin position="15"/>
        <end position="272"/>
    </location>
</feature>
<dbReference type="Pfam" id="PF00069">
    <property type="entry name" value="Pkinase"/>
    <property type="match status" value="1"/>
</dbReference>
<reference evidence="8 9" key="1">
    <citation type="journal article" date="2019" name="Int. J. Syst. Evol. Microbiol.">
        <title>The Global Catalogue of Microorganisms (GCM) 10K type strain sequencing project: providing services to taxonomists for standard genome sequencing and annotation.</title>
        <authorList>
            <consortium name="The Broad Institute Genomics Platform"/>
            <consortium name="The Broad Institute Genome Sequencing Center for Infectious Disease"/>
            <person name="Wu L."/>
            <person name="Ma J."/>
        </authorList>
    </citation>
    <scope>NUCLEOTIDE SEQUENCE [LARGE SCALE GENOMIC DNA]</scope>
    <source>
        <strain evidence="8 9">JCM 4395</strain>
    </source>
</reference>
<dbReference type="InterPro" id="IPR000719">
    <property type="entry name" value="Prot_kinase_dom"/>
</dbReference>
<evidence type="ECO:0000256" key="1">
    <source>
        <dbReference type="ARBA" id="ARBA00022679"/>
    </source>
</evidence>
<dbReference type="RefSeq" id="WP_344403580.1">
    <property type="nucleotide sequence ID" value="NZ_BAAASG010000013.1"/>
</dbReference>
<dbReference type="CDD" id="cd14014">
    <property type="entry name" value="STKc_PknB_like"/>
    <property type="match status" value="1"/>
</dbReference>
<gene>
    <name evidence="8" type="ORF">GCM10010276_57550</name>
</gene>
<feature type="region of interest" description="Disordered" evidence="6">
    <location>
        <begin position="441"/>
        <end position="468"/>
    </location>
</feature>
<dbReference type="Proteomes" id="UP001501777">
    <property type="component" value="Unassembled WGS sequence"/>
</dbReference>
<dbReference type="InterPro" id="IPR011009">
    <property type="entry name" value="Kinase-like_dom_sf"/>
</dbReference>
<dbReference type="PROSITE" id="PS00108">
    <property type="entry name" value="PROTEIN_KINASE_ST"/>
    <property type="match status" value="1"/>
</dbReference>
<protein>
    <submittedName>
        <fullName evidence="8">Serine/threonine-protein kinase</fullName>
    </submittedName>
</protein>
<dbReference type="PROSITE" id="PS50011">
    <property type="entry name" value="PROTEIN_KINASE_DOM"/>
    <property type="match status" value="1"/>
</dbReference>
<keyword evidence="3 8" id="KW-0418">Kinase</keyword>
<dbReference type="InterPro" id="IPR017441">
    <property type="entry name" value="Protein_kinase_ATP_BS"/>
</dbReference>
<evidence type="ECO:0000313" key="9">
    <source>
        <dbReference type="Proteomes" id="UP001501777"/>
    </source>
</evidence>
<comment type="caution">
    <text evidence="8">The sequence shown here is derived from an EMBL/GenBank/DDBJ whole genome shotgun (WGS) entry which is preliminary data.</text>
</comment>
<dbReference type="PANTHER" id="PTHR43289">
    <property type="entry name" value="MITOGEN-ACTIVATED PROTEIN KINASE KINASE KINASE 20-RELATED"/>
    <property type="match status" value="1"/>
</dbReference>
<organism evidence="8 9">
    <name type="scientific">Streptomyces longisporus</name>
    <dbReference type="NCBI Taxonomy" id="1948"/>
    <lineage>
        <taxon>Bacteria</taxon>
        <taxon>Bacillati</taxon>
        <taxon>Actinomycetota</taxon>
        <taxon>Actinomycetes</taxon>
        <taxon>Kitasatosporales</taxon>
        <taxon>Streptomycetaceae</taxon>
        <taxon>Streptomyces</taxon>
    </lineage>
</organism>
<dbReference type="PROSITE" id="PS00107">
    <property type="entry name" value="PROTEIN_KINASE_ATP"/>
    <property type="match status" value="1"/>
</dbReference>
<evidence type="ECO:0000256" key="3">
    <source>
        <dbReference type="ARBA" id="ARBA00022777"/>
    </source>
</evidence>
<dbReference type="SMART" id="SM00220">
    <property type="entry name" value="S_TKc"/>
    <property type="match status" value="1"/>
</dbReference>
<evidence type="ECO:0000256" key="6">
    <source>
        <dbReference type="SAM" id="MobiDB-lite"/>
    </source>
</evidence>
<name>A0ABN3MP23_STRLO</name>
<feature type="binding site" evidence="5">
    <location>
        <position position="43"/>
    </location>
    <ligand>
        <name>ATP</name>
        <dbReference type="ChEBI" id="CHEBI:30616"/>
    </ligand>
</feature>
<dbReference type="GO" id="GO:0016301">
    <property type="term" value="F:kinase activity"/>
    <property type="evidence" value="ECO:0007669"/>
    <property type="project" value="UniProtKB-KW"/>
</dbReference>
<feature type="region of interest" description="Disordered" evidence="6">
    <location>
        <begin position="360"/>
        <end position="405"/>
    </location>
</feature>
<evidence type="ECO:0000313" key="8">
    <source>
        <dbReference type="EMBL" id="GAA2505634.1"/>
    </source>
</evidence>
<dbReference type="SUPFAM" id="SSF56112">
    <property type="entry name" value="Protein kinase-like (PK-like)"/>
    <property type="match status" value="1"/>
</dbReference>